<sequence length="103" mass="11808">MQEQEAWHLAGWLKGEDSPRWGYLRPKISHFLHAPLHRFSPTGTFQAWVPFVACEIFCTKIGEALKLEKCQLGDTCQISCGMNPNFDHQIPYLTTHCTKLGDF</sequence>
<gene>
    <name evidence="1" type="ORF">DTER00134_LOCUS3172</name>
</gene>
<dbReference type="AlphaFoldDB" id="A0A7S3VIS8"/>
<organism evidence="1">
    <name type="scientific">Dunaliella tertiolecta</name>
    <name type="common">Green alga</name>
    <dbReference type="NCBI Taxonomy" id="3047"/>
    <lineage>
        <taxon>Eukaryota</taxon>
        <taxon>Viridiplantae</taxon>
        <taxon>Chlorophyta</taxon>
        <taxon>core chlorophytes</taxon>
        <taxon>Chlorophyceae</taxon>
        <taxon>CS clade</taxon>
        <taxon>Chlamydomonadales</taxon>
        <taxon>Dunaliellaceae</taxon>
        <taxon>Dunaliella</taxon>
    </lineage>
</organism>
<reference evidence="1" key="1">
    <citation type="submission" date="2021-01" db="EMBL/GenBank/DDBJ databases">
        <authorList>
            <person name="Corre E."/>
            <person name="Pelletier E."/>
            <person name="Niang G."/>
            <person name="Scheremetjew M."/>
            <person name="Finn R."/>
            <person name="Kale V."/>
            <person name="Holt S."/>
            <person name="Cochrane G."/>
            <person name="Meng A."/>
            <person name="Brown T."/>
            <person name="Cohen L."/>
        </authorList>
    </citation>
    <scope>NUCLEOTIDE SEQUENCE</scope>
    <source>
        <strain evidence="1">CCMP1320</strain>
    </source>
</reference>
<accession>A0A7S3VIS8</accession>
<dbReference type="EMBL" id="HBIP01006210">
    <property type="protein sequence ID" value="CAE0488109.1"/>
    <property type="molecule type" value="Transcribed_RNA"/>
</dbReference>
<protein>
    <submittedName>
        <fullName evidence="1">Uncharacterized protein</fullName>
    </submittedName>
</protein>
<name>A0A7S3VIS8_DUNTE</name>
<proteinExistence type="predicted"/>
<evidence type="ECO:0000313" key="1">
    <source>
        <dbReference type="EMBL" id="CAE0488109.1"/>
    </source>
</evidence>